<dbReference type="KEGG" id="fad:CDH04_09725"/>
<sequence>MFLNNTYNPSKYDSTGYEMSENMAISRENSRSKYVVSFIKDDKTNKEVPYVFTEFTSPAQPYNRATIKLNKKFWNSHKDGDVIVDQKIPYYRYHSTYQNT</sequence>
<dbReference type="RefSeq" id="WP_112870834.1">
    <property type="nucleotide sequence ID" value="NZ_CP021781.1"/>
</dbReference>
<evidence type="ECO:0000313" key="1">
    <source>
        <dbReference type="EMBL" id="AXA34659.1"/>
    </source>
</evidence>
<dbReference type="Proteomes" id="UP000251120">
    <property type="component" value="Chromosome"/>
</dbReference>
<dbReference type="EMBL" id="CP043424">
    <property type="protein sequence ID" value="QIW12903.1"/>
    <property type="molecule type" value="Genomic_DNA"/>
</dbReference>
<evidence type="ECO:0000313" key="4">
    <source>
        <dbReference type="Proteomes" id="UP000681131"/>
    </source>
</evidence>
<keyword evidence="4" id="KW-1185">Reference proteome</keyword>
<dbReference type="AlphaFoldDB" id="A0A2Z4Y133"/>
<evidence type="ECO:0000313" key="2">
    <source>
        <dbReference type="EMBL" id="QIW12903.1"/>
    </source>
</evidence>
<accession>A0A2Z4Y133</accession>
<gene>
    <name evidence="1" type="ORF">CDH04_09725</name>
    <name evidence="2" type="ORF">FZC43_09735</name>
</gene>
<dbReference type="EMBL" id="CP021781">
    <property type="protein sequence ID" value="AXA34659.1"/>
    <property type="molecule type" value="Genomic_DNA"/>
</dbReference>
<reference evidence="2 4" key="2">
    <citation type="submission" date="2019-08" db="EMBL/GenBank/DDBJ databases">
        <title>Complete genome sequences of Francisella adeliensis (FSC1325 and FSC1326).</title>
        <authorList>
            <person name="Ohrman C."/>
            <person name="Uneklint I."/>
            <person name="Vallesi A."/>
            <person name="Karlsson L."/>
            <person name="Sjodin A."/>
        </authorList>
    </citation>
    <scope>NUCLEOTIDE SEQUENCE [LARGE SCALE GENOMIC DNA]</scope>
    <source>
        <strain evidence="2 4">FSC1325</strain>
    </source>
</reference>
<evidence type="ECO:0000313" key="3">
    <source>
        <dbReference type="Proteomes" id="UP000251120"/>
    </source>
</evidence>
<dbReference type="Proteomes" id="UP000681131">
    <property type="component" value="Chromosome"/>
</dbReference>
<name>A0A2Z4Y133_9GAMM</name>
<proteinExistence type="predicted"/>
<reference evidence="1 3" key="1">
    <citation type="submission" date="2017-06" db="EMBL/GenBank/DDBJ databases">
        <title>Complete genome of Francisella adeliensis.</title>
        <authorList>
            <person name="Vallesi A."/>
            <person name="Sjodin A."/>
        </authorList>
    </citation>
    <scope>NUCLEOTIDE SEQUENCE [LARGE SCALE GENOMIC DNA]</scope>
    <source>
        <strain evidence="1 3">FDC440</strain>
    </source>
</reference>
<organism evidence="1 3">
    <name type="scientific">Francisella adeliensis</name>
    <dbReference type="NCBI Taxonomy" id="2007306"/>
    <lineage>
        <taxon>Bacteria</taxon>
        <taxon>Pseudomonadati</taxon>
        <taxon>Pseudomonadota</taxon>
        <taxon>Gammaproteobacteria</taxon>
        <taxon>Thiotrichales</taxon>
        <taxon>Francisellaceae</taxon>
        <taxon>Francisella</taxon>
    </lineage>
</organism>
<protein>
    <submittedName>
        <fullName evidence="1">Uncharacterized protein</fullName>
    </submittedName>
</protein>
<dbReference type="OrthoDB" id="9936733at2"/>